<organism evidence="3 4">
    <name type="scientific">Macrosiphum euphorbiae</name>
    <name type="common">potato aphid</name>
    <dbReference type="NCBI Taxonomy" id="13131"/>
    <lineage>
        <taxon>Eukaryota</taxon>
        <taxon>Metazoa</taxon>
        <taxon>Ecdysozoa</taxon>
        <taxon>Arthropoda</taxon>
        <taxon>Hexapoda</taxon>
        <taxon>Insecta</taxon>
        <taxon>Pterygota</taxon>
        <taxon>Neoptera</taxon>
        <taxon>Paraneoptera</taxon>
        <taxon>Hemiptera</taxon>
        <taxon>Sternorrhyncha</taxon>
        <taxon>Aphidomorpha</taxon>
        <taxon>Aphidoidea</taxon>
        <taxon>Aphididae</taxon>
        <taxon>Macrosiphini</taxon>
        <taxon>Macrosiphum</taxon>
    </lineage>
</organism>
<evidence type="ECO:0000259" key="2">
    <source>
        <dbReference type="PROSITE" id="PS50158"/>
    </source>
</evidence>
<keyword evidence="4" id="KW-1185">Reference proteome</keyword>
<keyword evidence="1" id="KW-0863">Zinc-finger</keyword>
<dbReference type="Pfam" id="PF18701">
    <property type="entry name" value="DUF5641"/>
    <property type="match status" value="1"/>
</dbReference>
<comment type="caution">
    <text evidence="3">The sequence shown here is derived from an EMBL/GenBank/DDBJ whole genome shotgun (WGS) entry which is preliminary data.</text>
</comment>
<dbReference type="InterPro" id="IPR008042">
    <property type="entry name" value="Retrotrans_Pao"/>
</dbReference>
<dbReference type="Pfam" id="PF05380">
    <property type="entry name" value="Peptidase_A17"/>
    <property type="match status" value="2"/>
</dbReference>
<dbReference type="SMART" id="SM00343">
    <property type="entry name" value="ZnF_C2HC"/>
    <property type="match status" value="1"/>
</dbReference>
<dbReference type="GO" id="GO:0003676">
    <property type="term" value="F:nucleic acid binding"/>
    <property type="evidence" value="ECO:0007669"/>
    <property type="project" value="InterPro"/>
</dbReference>
<dbReference type="InterPro" id="IPR040676">
    <property type="entry name" value="DUF5641"/>
</dbReference>
<dbReference type="GO" id="GO:0008270">
    <property type="term" value="F:zinc ion binding"/>
    <property type="evidence" value="ECO:0007669"/>
    <property type="project" value="UniProtKB-KW"/>
</dbReference>
<accession>A0AAV0X3P0</accession>
<dbReference type="InterPro" id="IPR041588">
    <property type="entry name" value="Integrase_H2C2"/>
</dbReference>
<dbReference type="EMBL" id="CARXXK010000003">
    <property type="protein sequence ID" value="CAI6362845.1"/>
    <property type="molecule type" value="Genomic_DNA"/>
</dbReference>
<gene>
    <name evidence="3" type="ORF">MEUPH1_LOCUS17875</name>
</gene>
<dbReference type="PROSITE" id="PS50158">
    <property type="entry name" value="ZF_CCHC"/>
    <property type="match status" value="1"/>
</dbReference>
<dbReference type="Proteomes" id="UP001160148">
    <property type="component" value="Unassembled WGS sequence"/>
</dbReference>
<keyword evidence="1" id="KW-0479">Metal-binding</keyword>
<dbReference type="Gene3D" id="3.30.420.10">
    <property type="entry name" value="Ribonuclease H-like superfamily/Ribonuclease H"/>
    <property type="match status" value="1"/>
</dbReference>
<dbReference type="InterPro" id="IPR005312">
    <property type="entry name" value="DUF1759"/>
</dbReference>
<protein>
    <recommendedName>
        <fullName evidence="2">CCHC-type domain-containing protein</fullName>
    </recommendedName>
</protein>
<dbReference type="Pfam" id="PF03564">
    <property type="entry name" value="DUF1759"/>
    <property type="match status" value="1"/>
</dbReference>
<evidence type="ECO:0000313" key="3">
    <source>
        <dbReference type="EMBL" id="CAI6362845.1"/>
    </source>
</evidence>
<dbReference type="PANTHER" id="PTHR47331">
    <property type="entry name" value="PHD-TYPE DOMAIN-CONTAINING PROTEIN"/>
    <property type="match status" value="1"/>
</dbReference>
<dbReference type="InterPro" id="IPR001878">
    <property type="entry name" value="Znf_CCHC"/>
</dbReference>
<name>A0AAV0X3P0_9HEMI</name>
<dbReference type="InterPro" id="IPR036397">
    <property type="entry name" value="RNaseH_sf"/>
</dbReference>
<feature type="domain" description="CCHC-type" evidence="2">
    <location>
        <begin position="348"/>
        <end position="361"/>
    </location>
</feature>
<dbReference type="Pfam" id="PF17921">
    <property type="entry name" value="Integrase_H2C2"/>
    <property type="match status" value="1"/>
</dbReference>
<proteinExistence type="predicted"/>
<keyword evidence="1" id="KW-0862">Zinc</keyword>
<sequence>MDKLRRQLLNKRKLIEKKRSAHTKDLIETSSEFIIKTQLALLEEAFTSYTSTYEELSGLDEDDKQQGHMDELIEVSDTYVTLKADFLESLSNRTVDENKQTVQQNIRLPPINLPQFGGSFEEWYSFKDQFEAMVHKNKHINNTEKMYYLKTSLVGQAATVISSLSSDATNYIEAWKSVISRYDNKYLVFQIHMHHLFSQPAAQQESAIALKNLIDCTNKHVRALHALGRPTMYWDDVLVHLVSTKLPPEMRKTWEIESTSYSNFPTWHNLSEFIENRVHALEVMQFRHGSGKPKTTSKTVSHATVVRQQDHKQSCQVCSAPHSIYKCSMFMKASVEERRSLAQKLSICWNCLRPGHQKKQCTMDKVCKVCQAKHHTLLHLLESTVDDSDVNTPSVPSSTVETIAAHGTSRSLALSSVLLSTALVRVHGANGLSELCRALLDSASQSHFITHSLAARLGLERRSSTIVVGGISNAKTKVTEVTSFRISSRLTDIDYTLDALIAPCVTVDLPTTKLNVDQWSHIQNVALADPQFHTPGKIDLLIGAEFFMDIVQDGKIRGPIDGSPMLQNSTLGWIVCGGHFSQPNCHLSVKQSSSAPCYVVSCHSSTSLETTIKNFWELEEVPRLTVMSPDEQACEDHYVGTHARNADGRYVLRLPFKNPVVTNNSYWLALQRLKKVECFLSKNPNIAGQYRDFMLDYEQSHHMEKGVPAEHCVMRLPLQDHLEMDIKLLGVSYNATKDTFSIQTDATKAAQQLTKRQLLGEVARVYDPCGWLAPLVVVSKLILQMLWKEKVAWDEKVSGDLTSMWNAHRLSYTHLDTFDIPRYINLSSLPVISYTLHGFCDSSELAYAAVVYVIPRLELCGALLLAQLVHELVPTLHVQLTRVYLWSDSTIALHWIASEPYRWTTFVANRVTQIQQLVPDATWKHVRSGDNPADVASRGLTGDQLIKCDLWWHGPTWLPDQDSWPNSTPLLTTSTVPEERSVSTTAAPTVVTSDIITRYFDFDRLLRITSYLLRFMKNCRTSAENRVHGFISVPEMKQALQYWLRSAQELEFSAELNDLRQNTVLKSTSTLKSLNPFLDSAGLLRVGGRLSQSDLPYDHKHPIILPKTHHLTLLIVRREHILNLHSGLNVTMAVLRGRYWIIHGRSTIKRIIHQCVRCYRFRPLKSEQMMADLPPSRITVSKPFRQCGVDYAGPFTTRLPRGHTRVYTKSYLALFVCLVTKAVHLEVSNLQVDDLVVVKDDNTSPLQWTLARVIATHPSTHDSLVRVVTIRTADSTYKRPITKLLKLPLES</sequence>
<evidence type="ECO:0000256" key="1">
    <source>
        <dbReference type="PROSITE-ProRule" id="PRU00047"/>
    </source>
</evidence>
<reference evidence="3 4" key="1">
    <citation type="submission" date="2023-01" db="EMBL/GenBank/DDBJ databases">
        <authorList>
            <person name="Whitehead M."/>
        </authorList>
    </citation>
    <scope>NUCLEOTIDE SEQUENCE [LARGE SCALE GENOMIC DNA]</scope>
</reference>
<evidence type="ECO:0000313" key="4">
    <source>
        <dbReference type="Proteomes" id="UP001160148"/>
    </source>
</evidence>